<dbReference type="Gene3D" id="3.40.50.300">
    <property type="entry name" value="P-loop containing nucleotide triphosphate hydrolases"/>
    <property type="match status" value="1"/>
</dbReference>
<accession>A0ABM0M491</accession>
<evidence type="ECO:0000256" key="2">
    <source>
        <dbReference type="ARBA" id="ARBA00023242"/>
    </source>
</evidence>
<evidence type="ECO:0000256" key="1">
    <source>
        <dbReference type="ARBA" id="ARBA00004123"/>
    </source>
</evidence>
<dbReference type="InterPro" id="IPR027417">
    <property type="entry name" value="P-loop_NTPase"/>
</dbReference>
<keyword evidence="4" id="KW-1185">Reference proteome</keyword>
<feature type="non-terminal residue" evidence="5">
    <location>
        <position position="107"/>
    </location>
</feature>
<feature type="domain" description="RecA family profile 1" evidence="3">
    <location>
        <begin position="1"/>
        <end position="107"/>
    </location>
</feature>
<proteinExistence type="predicted"/>
<gene>
    <name evidence="5" type="primary">LOC102808664</name>
</gene>
<dbReference type="SUPFAM" id="SSF52540">
    <property type="entry name" value="P-loop containing nucleoside triphosphate hydrolases"/>
    <property type="match status" value="1"/>
</dbReference>
<dbReference type="PANTHER" id="PTHR46457">
    <property type="entry name" value="DNA REPAIR PROTEIN RAD51 HOMOLOG 4"/>
    <property type="match status" value="1"/>
</dbReference>
<evidence type="ECO:0000313" key="5">
    <source>
        <dbReference type="RefSeq" id="XP_006814832.1"/>
    </source>
</evidence>
<dbReference type="InterPro" id="IPR051988">
    <property type="entry name" value="HRR_RAD51_Paralog"/>
</dbReference>
<dbReference type="PROSITE" id="PS50162">
    <property type="entry name" value="RECA_2"/>
    <property type="match status" value="1"/>
</dbReference>
<dbReference type="GeneID" id="102808664"/>
<comment type="subcellular location">
    <subcellularLocation>
        <location evidence="1">Nucleus</location>
    </subcellularLocation>
</comment>
<dbReference type="PANTHER" id="PTHR46457:SF1">
    <property type="entry name" value="DNA REPAIR PROTEIN RAD51 HOMOLOG 4"/>
    <property type="match status" value="1"/>
</dbReference>
<keyword evidence="2" id="KW-0539">Nucleus</keyword>
<organism evidence="4 5">
    <name type="scientific">Saccoglossus kowalevskii</name>
    <name type="common">Acorn worm</name>
    <dbReference type="NCBI Taxonomy" id="10224"/>
    <lineage>
        <taxon>Eukaryota</taxon>
        <taxon>Metazoa</taxon>
        <taxon>Hemichordata</taxon>
        <taxon>Enteropneusta</taxon>
        <taxon>Harrimaniidae</taxon>
        <taxon>Saccoglossus</taxon>
    </lineage>
</organism>
<dbReference type="InterPro" id="IPR020588">
    <property type="entry name" value="RecA_ATP-bd"/>
</dbReference>
<feature type="non-terminal residue" evidence="5">
    <location>
        <position position="1"/>
    </location>
</feature>
<evidence type="ECO:0000259" key="3">
    <source>
        <dbReference type="PROSITE" id="PS50162"/>
    </source>
</evidence>
<protein>
    <submittedName>
        <fullName evidence="5">DNA repair protein RAD51 homolog 4-like</fullName>
    </submittedName>
</protein>
<evidence type="ECO:0000313" key="4">
    <source>
        <dbReference type="Proteomes" id="UP000694865"/>
    </source>
</evidence>
<name>A0ABM0M491_SACKO</name>
<dbReference type="Proteomes" id="UP000694865">
    <property type="component" value="Unplaced"/>
</dbReference>
<reference evidence="5" key="1">
    <citation type="submission" date="2025-08" db="UniProtKB">
        <authorList>
            <consortium name="RefSeq"/>
        </authorList>
    </citation>
    <scope>IDENTIFICATION</scope>
    <source>
        <tissue evidence="5">Testes</tissue>
    </source>
</reference>
<dbReference type="RefSeq" id="XP_006814832.1">
    <property type="nucleotide sequence ID" value="XM_006814769.1"/>
</dbReference>
<sequence length="107" mass="11729">FCLTVSANVAVVTKQNVFYIDTSGSFSAERLQDIMMARQGDEQSVKAAFNRIHCCNAFDVYQVIQTLEEIRSSIIAGNNSFYTSMKLLVLDSIAAVISPILGGQQTD</sequence>